<dbReference type="PANTHER" id="PTHR18968:SF133">
    <property type="entry name" value="BENZOYLFORMATE DECARBOXYLASE"/>
    <property type="match status" value="1"/>
</dbReference>
<dbReference type="InterPro" id="IPR000399">
    <property type="entry name" value="TPP-bd_CS"/>
</dbReference>
<gene>
    <name evidence="8" type="primary">mdlC</name>
    <name evidence="8" type="ORF">GCM10009844_05680</name>
</gene>
<evidence type="ECO:0000256" key="3">
    <source>
        <dbReference type="RuleBase" id="RU362132"/>
    </source>
</evidence>
<dbReference type="PANTHER" id="PTHR18968">
    <property type="entry name" value="THIAMINE PYROPHOSPHATE ENZYMES"/>
    <property type="match status" value="1"/>
</dbReference>
<evidence type="ECO:0000259" key="5">
    <source>
        <dbReference type="Pfam" id="PF00205"/>
    </source>
</evidence>
<dbReference type="SUPFAM" id="SSF52518">
    <property type="entry name" value="Thiamin diphosphate-binding fold (THDP-binding)"/>
    <property type="match status" value="2"/>
</dbReference>
<evidence type="ECO:0000313" key="8">
    <source>
        <dbReference type="EMBL" id="GAA2138037.1"/>
    </source>
</evidence>
<dbReference type="InterPro" id="IPR011766">
    <property type="entry name" value="TPP_enzyme_TPP-bd"/>
</dbReference>
<feature type="domain" description="Thiamine pyrophosphate enzyme central" evidence="5">
    <location>
        <begin position="193"/>
        <end position="326"/>
    </location>
</feature>
<protein>
    <submittedName>
        <fullName evidence="8">Benzoylformate decarboxylase</fullName>
    </submittedName>
</protein>
<dbReference type="RefSeq" id="WP_344147236.1">
    <property type="nucleotide sequence ID" value="NZ_BAAAQR010000001.1"/>
</dbReference>
<feature type="domain" description="Thiamine pyrophosphate enzyme TPP-binding" evidence="6">
    <location>
        <begin position="391"/>
        <end position="520"/>
    </location>
</feature>
<sequence>MPTTVRDVTHDLLRRNGVTVLFGNPGSNELPFLAGLPREVRYVLGLHEGVVIGMADGYAQASGRVGVANLHAASGTGNAMGALTNAAVSRTPLLVIAGQQVRDTVGQEVMLASTDAGLLTRPLTGFSAEPLSPGDVPRTIAQALHETRVARSGPAYVSVPYDDWDRPAPPGSAHLLDRVVRDATHVDPAVAADLTRRLRAAERPLLVLGPELDGRIGYDPLMALAEHLGATVHVAPSPHRLPFPNRHRLFGGVLPAGVRSVAAALAGHDLVLVLGAPVFRYHQHEPGELLPEGTTLVQVTDSASAAARAPMGEAVVADPAAVVESLLDLLGVDVPATLAADASDRWTPCDAPASAHDALHPAEVFATLRETQPADTSYVVESTSTNADFWAQMDLRHPGSYFFPASGGLGFGLPAAVGVALARPDRPVVAVVGDGSANYGITALWSAAQLGVPVTFVILRNGSYGALRWFAGLLGTPDVPGLDVPGIDFVPLAEGYGVPAVHVKDRSALAHELSRTPEGPRLLQVDTSLTTPEPASQDVG</sequence>
<evidence type="ECO:0000256" key="4">
    <source>
        <dbReference type="SAM" id="MobiDB-lite"/>
    </source>
</evidence>
<dbReference type="Gene3D" id="3.40.50.970">
    <property type="match status" value="2"/>
</dbReference>
<comment type="caution">
    <text evidence="8">The sequence shown here is derived from an EMBL/GenBank/DDBJ whole genome shotgun (WGS) entry which is preliminary data.</text>
</comment>
<dbReference type="InterPro" id="IPR029035">
    <property type="entry name" value="DHS-like_NAD/FAD-binding_dom"/>
</dbReference>
<evidence type="ECO:0000259" key="7">
    <source>
        <dbReference type="Pfam" id="PF02776"/>
    </source>
</evidence>
<feature type="compositionally biased region" description="Polar residues" evidence="4">
    <location>
        <begin position="525"/>
        <end position="540"/>
    </location>
</feature>
<evidence type="ECO:0000259" key="6">
    <source>
        <dbReference type="Pfam" id="PF02775"/>
    </source>
</evidence>
<dbReference type="NCBIfam" id="NF005485">
    <property type="entry name" value="PRK07092.1"/>
    <property type="match status" value="1"/>
</dbReference>
<proteinExistence type="inferred from homology"/>
<comment type="similarity">
    <text evidence="1 3">Belongs to the TPP enzyme family.</text>
</comment>
<evidence type="ECO:0000256" key="2">
    <source>
        <dbReference type="ARBA" id="ARBA00023052"/>
    </source>
</evidence>
<dbReference type="InterPro" id="IPR029061">
    <property type="entry name" value="THDP-binding"/>
</dbReference>
<dbReference type="InterPro" id="IPR045229">
    <property type="entry name" value="TPP_enz"/>
</dbReference>
<organism evidence="8 9">
    <name type="scientific">Nocardioides koreensis</name>
    <dbReference type="NCBI Taxonomy" id="433651"/>
    <lineage>
        <taxon>Bacteria</taxon>
        <taxon>Bacillati</taxon>
        <taxon>Actinomycetota</taxon>
        <taxon>Actinomycetes</taxon>
        <taxon>Propionibacteriales</taxon>
        <taxon>Nocardioidaceae</taxon>
        <taxon>Nocardioides</taxon>
    </lineage>
</organism>
<dbReference type="InterPro" id="IPR012000">
    <property type="entry name" value="Thiamin_PyroP_enz_cen_dom"/>
</dbReference>
<dbReference type="InterPro" id="IPR012001">
    <property type="entry name" value="Thiamin_PyroP_enz_TPP-bd_dom"/>
</dbReference>
<dbReference type="CDD" id="cd02002">
    <property type="entry name" value="TPP_BFDC"/>
    <property type="match status" value="1"/>
</dbReference>
<keyword evidence="2 3" id="KW-0786">Thiamine pyrophosphate</keyword>
<keyword evidence="9" id="KW-1185">Reference proteome</keyword>
<evidence type="ECO:0000256" key="1">
    <source>
        <dbReference type="ARBA" id="ARBA00007812"/>
    </source>
</evidence>
<name>A0ABN2Z7S2_9ACTN</name>
<feature type="region of interest" description="Disordered" evidence="4">
    <location>
        <begin position="520"/>
        <end position="540"/>
    </location>
</feature>
<dbReference type="Pfam" id="PF00205">
    <property type="entry name" value="TPP_enzyme_M"/>
    <property type="match status" value="1"/>
</dbReference>
<dbReference type="PROSITE" id="PS00187">
    <property type="entry name" value="TPP_ENZYMES"/>
    <property type="match status" value="1"/>
</dbReference>
<feature type="domain" description="Thiamine pyrophosphate enzyme N-terminal TPP-binding" evidence="7">
    <location>
        <begin position="4"/>
        <end position="109"/>
    </location>
</feature>
<dbReference type="Pfam" id="PF02776">
    <property type="entry name" value="TPP_enzyme_N"/>
    <property type="match status" value="1"/>
</dbReference>
<accession>A0ABN2Z7S2</accession>
<dbReference type="SUPFAM" id="SSF52467">
    <property type="entry name" value="DHS-like NAD/FAD-binding domain"/>
    <property type="match status" value="1"/>
</dbReference>
<dbReference type="EMBL" id="BAAAQR010000001">
    <property type="protein sequence ID" value="GAA2138037.1"/>
    <property type="molecule type" value="Genomic_DNA"/>
</dbReference>
<dbReference type="Pfam" id="PF02775">
    <property type="entry name" value="TPP_enzyme_C"/>
    <property type="match status" value="1"/>
</dbReference>
<dbReference type="CDD" id="cd07035">
    <property type="entry name" value="TPP_PYR_POX_like"/>
    <property type="match status" value="1"/>
</dbReference>
<dbReference type="Proteomes" id="UP001501771">
    <property type="component" value="Unassembled WGS sequence"/>
</dbReference>
<reference evidence="8 9" key="1">
    <citation type="journal article" date="2019" name="Int. J. Syst. Evol. Microbiol.">
        <title>The Global Catalogue of Microorganisms (GCM) 10K type strain sequencing project: providing services to taxonomists for standard genome sequencing and annotation.</title>
        <authorList>
            <consortium name="The Broad Institute Genomics Platform"/>
            <consortium name="The Broad Institute Genome Sequencing Center for Infectious Disease"/>
            <person name="Wu L."/>
            <person name="Ma J."/>
        </authorList>
    </citation>
    <scope>NUCLEOTIDE SEQUENCE [LARGE SCALE GENOMIC DNA]</scope>
    <source>
        <strain evidence="8 9">JCM 16022</strain>
    </source>
</reference>
<evidence type="ECO:0000313" key="9">
    <source>
        <dbReference type="Proteomes" id="UP001501771"/>
    </source>
</evidence>
<dbReference type="Gene3D" id="3.40.50.1220">
    <property type="entry name" value="TPP-binding domain"/>
    <property type="match status" value="1"/>
</dbReference>